<evidence type="ECO:0000313" key="1">
    <source>
        <dbReference type="EMBL" id="TNN74354.1"/>
    </source>
</evidence>
<protein>
    <submittedName>
        <fullName evidence="1">Uncharacterized protein</fullName>
    </submittedName>
</protein>
<proteinExistence type="predicted"/>
<keyword evidence="2" id="KW-1185">Reference proteome</keyword>
<organism evidence="1 2">
    <name type="scientific">Liparis tanakae</name>
    <name type="common">Tanaka's snailfish</name>
    <dbReference type="NCBI Taxonomy" id="230148"/>
    <lineage>
        <taxon>Eukaryota</taxon>
        <taxon>Metazoa</taxon>
        <taxon>Chordata</taxon>
        <taxon>Craniata</taxon>
        <taxon>Vertebrata</taxon>
        <taxon>Euteleostomi</taxon>
        <taxon>Actinopterygii</taxon>
        <taxon>Neopterygii</taxon>
        <taxon>Teleostei</taxon>
        <taxon>Neoteleostei</taxon>
        <taxon>Acanthomorphata</taxon>
        <taxon>Eupercaria</taxon>
        <taxon>Perciformes</taxon>
        <taxon>Cottioidei</taxon>
        <taxon>Cottales</taxon>
        <taxon>Liparidae</taxon>
        <taxon>Liparis</taxon>
    </lineage>
</organism>
<dbReference type="OrthoDB" id="6133115at2759"/>
<accession>A0A4Z2IAN3</accession>
<dbReference type="EMBL" id="SRLO01000115">
    <property type="protein sequence ID" value="TNN74354.1"/>
    <property type="molecule type" value="Genomic_DNA"/>
</dbReference>
<gene>
    <name evidence="1" type="ORF">EYF80_015437</name>
</gene>
<name>A0A4Z2IAN3_9TELE</name>
<dbReference type="Proteomes" id="UP000314294">
    <property type="component" value="Unassembled WGS sequence"/>
</dbReference>
<dbReference type="AlphaFoldDB" id="A0A4Z2IAN3"/>
<reference evidence="1 2" key="1">
    <citation type="submission" date="2019-03" db="EMBL/GenBank/DDBJ databases">
        <title>First draft genome of Liparis tanakae, snailfish: a comprehensive survey of snailfish specific genes.</title>
        <authorList>
            <person name="Kim W."/>
            <person name="Song I."/>
            <person name="Jeong J.-H."/>
            <person name="Kim D."/>
            <person name="Kim S."/>
            <person name="Ryu S."/>
            <person name="Song J.Y."/>
            <person name="Lee S.K."/>
        </authorList>
    </citation>
    <scope>NUCLEOTIDE SEQUENCE [LARGE SCALE GENOMIC DNA]</scope>
    <source>
        <tissue evidence="1">Muscle</tissue>
    </source>
</reference>
<sequence>MCCLQTLPNRAIGADWLSLLTGMQLTSRSTQRWALQHFSLSALLSVTQPLLSGWEGVGVEKQKEGEIKASQIGFPNEPAAGIALNTVKSWIEENPDKLQMSFYRSNQGTSNSVLLRCPGRHSSDDSPLSSMQRSWETACPTSPLDNLC</sequence>
<comment type="caution">
    <text evidence="1">The sequence shown here is derived from an EMBL/GenBank/DDBJ whole genome shotgun (WGS) entry which is preliminary data.</text>
</comment>
<evidence type="ECO:0000313" key="2">
    <source>
        <dbReference type="Proteomes" id="UP000314294"/>
    </source>
</evidence>